<reference evidence="1" key="1">
    <citation type="submission" date="2019-10" db="EMBL/GenBank/DDBJ databases">
        <authorList>
            <consortium name="DOE Joint Genome Institute"/>
            <person name="Kuo A."/>
            <person name="Miyauchi S."/>
            <person name="Kiss E."/>
            <person name="Drula E."/>
            <person name="Kohler A."/>
            <person name="Sanchez-Garcia M."/>
            <person name="Andreopoulos B."/>
            <person name="Barry K.W."/>
            <person name="Bonito G."/>
            <person name="Buee M."/>
            <person name="Carver A."/>
            <person name="Chen C."/>
            <person name="Cichocki N."/>
            <person name="Clum A."/>
            <person name="Culley D."/>
            <person name="Crous P.W."/>
            <person name="Fauchery L."/>
            <person name="Girlanda M."/>
            <person name="Hayes R."/>
            <person name="Keri Z."/>
            <person name="Labutti K."/>
            <person name="Lipzen A."/>
            <person name="Lombard V."/>
            <person name="Magnuson J."/>
            <person name="Maillard F."/>
            <person name="Morin E."/>
            <person name="Murat C."/>
            <person name="Nolan M."/>
            <person name="Ohm R."/>
            <person name="Pangilinan J."/>
            <person name="Pereira M."/>
            <person name="Perotto S."/>
            <person name="Peter M."/>
            <person name="Riley R."/>
            <person name="Sitrit Y."/>
            <person name="Stielow B."/>
            <person name="Szollosi G."/>
            <person name="Zifcakova L."/>
            <person name="Stursova M."/>
            <person name="Spatafora J.W."/>
            <person name="Tedersoo L."/>
            <person name="Vaario L.-M."/>
            <person name="Yamada A."/>
            <person name="Yan M."/>
            <person name="Wang P."/>
            <person name="Xu J."/>
            <person name="Bruns T."/>
            <person name="Baldrian P."/>
            <person name="Vilgalys R."/>
            <person name="Henrissat B."/>
            <person name="Grigoriev I.V."/>
            <person name="Hibbett D."/>
            <person name="Nagy L.G."/>
            <person name="Martin F.M."/>
        </authorList>
    </citation>
    <scope>NUCLEOTIDE SEQUENCE</scope>
    <source>
        <strain evidence="1">P2</strain>
    </source>
</reference>
<dbReference type="EMBL" id="MU118077">
    <property type="protein sequence ID" value="KAF9645825.1"/>
    <property type="molecule type" value="Genomic_DNA"/>
</dbReference>
<accession>A0ACB6Z8V1</accession>
<reference evidence="1" key="2">
    <citation type="journal article" date="2020" name="Nat. Commun.">
        <title>Large-scale genome sequencing of mycorrhizal fungi provides insights into the early evolution of symbiotic traits.</title>
        <authorList>
            <person name="Miyauchi S."/>
            <person name="Kiss E."/>
            <person name="Kuo A."/>
            <person name="Drula E."/>
            <person name="Kohler A."/>
            <person name="Sanchez-Garcia M."/>
            <person name="Morin E."/>
            <person name="Andreopoulos B."/>
            <person name="Barry K.W."/>
            <person name="Bonito G."/>
            <person name="Buee M."/>
            <person name="Carver A."/>
            <person name="Chen C."/>
            <person name="Cichocki N."/>
            <person name="Clum A."/>
            <person name="Culley D."/>
            <person name="Crous P.W."/>
            <person name="Fauchery L."/>
            <person name="Girlanda M."/>
            <person name="Hayes R.D."/>
            <person name="Keri Z."/>
            <person name="LaButti K."/>
            <person name="Lipzen A."/>
            <person name="Lombard V."/>
            <person name="Magnuson J."/>
            <person name="Maillard F."/>
            <person name="Murat C."/>
            <person name="Nolan M."/>
            <person name="Ohm R.A."/>
            <person name="Pangilinan J."/>
            <person name="Pereira M.F."/>
            <person name="Perotto S."/>
            <person name="Peter M."/>
            <person name="Pfister S."/>
            <person name="Riley R."/>
            <person name="Sitrit Y."/>
            <person name="Stielow J.B."/>
            <person name="Szollosi G."/>
            <person name="Zifcakova L."/>
            <person name="Stursova M."/>
            <person name="Spatafora J.W."/>
            <person name="Tedersoo L."/>
            <person name="Vaario L.M."/>
            <person name="Yamada A."/>
            <person name="Yan M."/>
            <person name="Wang P."/>
            <person name="Xu J."/>
            <person name="Bruns T."/>
            <person name="Baldrian P."/>
            <person name="Vilgalys R."/>
            <person name="Dunand C."/>
            <person name="Henrissat B."/>
            <person name="Grigoriev I.V."/>
            <person name="Hibbett D."/>
            <person name="Nagy L.G."/>
            <person name="Martin F.M."/>
        </authorList>
    </citation>
    <scope>NUCLEOTIDE SEQUENCE</scope>
    <source>
        <strain evidence="1">P2</strain>
    </source>
</reference>
<dbReference type="Proteomes" id="UP000886501">
    <property type="component" value="Unassembled WGS sequence"/>
</dbReference>
<evidence type="ECO:0000313" key="1">
    <source>
        <dbReference type="EMBL" id="KAF9645825.1"/>
    </source>
</evidence>
<comment type="caution">
    <text evidence="1">The sequence shown here is derived from an EMBL/GenBank/DDBJ whole genome shotgun (WGS) entry which is preliminary data.</text>
</comment>
<name>A0ACB6Z8V1_THEGA</name>
<protein>
    <submittedName>
        <fullName evidence="1">Uncharacterized protein</fullName>
    </submittedName>
</protein>
<evidence type="ECO:0000313" key="2">
    <source>
        <dbReference type="Proteomes" id="UP000886501"/>
    </source>
</evidence>
<sequence>MKASVSVDKEPKLKGKKKDGSDSQFTMDDVLLDKRLLAVGPDFEVDNDRITHHQVGPNSRATMSRIFGGNPQRMISYPSSEKRRAHGFTFALLFPSRNFNPLLPTKIGERGLLFRLDQKLEEWVDNESGTGPYHLMMHHTPDDYCYFGVYEFMRVDPVTRDEWLTQSSLVKDNWVNHALQTTTGEQTRARVFLRRDLGREPTGAEVEVIKKDKSLKGRVTAAQVMEDFNSGAEVLLSFTSVSPMNNISG</sequence>
<organism evidence="1 2">
    <name type="scientific">Thelephora ganbajun</name>
    <name type="common">Ganba fungus</name>
    <dbReference type="NCBI Taxonomy" id="370292"/>
    <lineage>
        <taxon>Eukaryota</taxon>
        <taxon>Fungi</taxon>
        <taxon>Dikarya</taxon>
        <taxon>Basidiomycota</taxon>
        <taxon>Agaricomycotina</taxon>
        <taxon>Agaricomycetes</taxon>
        <taxon>Thelephorales</taxon>
        <taxon>Thelephoraceae</taxon>
        <taxon>Thelephora</taxon>
    </lineage>
</organism>
<proteinExistence type="predicted"/>
<gene>
    <name evidence="1" type="ORF">BDM02DRAFT_399723</name>
</gene>
<keyword evidence="2" id="KW-1185">Reference proteome</keyword>